<evidence type="ECO:0000313" key="16">
    <source>
        <dbReference type="Proteomes" id="UP000241771"/>
    </source>
</evidence>
<comment type="subcellular location">
    <subcellularLocation>
        <location evidence="1 10">Cell outer membrane</location>
        <topology evidence="1 10">Multi-pass membrane protein</topology>
    </subcellularLocation>
</comment>
<accession>A0A2T3NPJ4</accession>
<evidence type="ECO:0000256" key="2">
    <source>
        <dbReference type="ARBA" id="ARBA00022448"/>
    </source>
</evidence>
<dbReference type="GO" id="GO:0015344">
    <property type="term" value="F:siderophore uptake transmembrane transporter activity"/>
    <property type="evidence" value="ECO:0007669"/>
    <property type="project" value="TreeGrafter"/>
</dbReference>
<comment type="caution">
    <text evidence="15">The sequence shown here is derived from an EMBL/GenBank/DDBJ whole genome shotgun (WGS) entry which is preliminary data.</text>
</comment>
<evidence type="ECO:0000256" key="11">
    <source>
        <dbReference type="RuleBase" id="RU003357"/>
    </source>
</evidence>
<dbReference type="InterPro" id="IPR012910">
    <property type="entry name" value="Plug_dom"/>
</dbReference>
<evidence type="ECO:0000256" key="4">
    <source>
        <dbReference type="ARBA" id="ARBA00022692"/>
    </source>
</evidence>
<gene>
    <name evidence="15" type="ORF">C9I98_17600</name>
</gene>
<dbReference type="PROSITE" id="PS52016">
    <property type="entry name" value="TONB_DEPENDENT_REC_3"/>
    <property type="match status" value="1"/>
</dbReference>
<feature type="domain" description="TonB-dependent receptor-like beta-barrel" evidence="13">
    <location>
        <begin position="257"/>
        <end position="616"/>
    </location>
</feature>
<evidence type="ECO:0000256" key="6">
    <source>
        <dbReference type="ARBA" id="ARBA00023065"/>
    </source>
</evidence>
<proteinExistence type="inferred from homology"/>
<evidence type="ECO:0000259" key="14">
    <source>
        <dbReference type="Pfam" id="PF07715"/>
    </source>
</evidence>
<evidence type="ECO:0000313" key="15">
    <source>
        <dbReference type="EMBL" id="PSW18195.1"/>
    </source>
</evidence>
<organism evidence="15 16">
    <name type="scientific">Photobacterium sanctipauli</name>
    <dbReference type="NCBI Taxonomy" id="1342794"/>
    <lineage>
        <taxon>Bacteria</taxon>
        <taxon>Pseudomonadati</taxon>
        <taxon>Pseudomonadota</taxon>
        <taxon>Gammaproteobacteria</taxon>
        <taxon>Vibrionales</taxon>
        <taxon>Vibrionaceae</taxon>
        <taxon>Photobacterium</taxon>
    </lineage>
</organism>
<keyword evidence="2 10" id="KW-0813">Transport</keyword>
<dbReference type="PANTHER" id="PTHR30069:SF53">
    <property type="entry name" value="COLICIN I RECEPTOR-RELATED"/>
    <property type="match status" value="1"/>
</dbReference>
<keyword evidence="6" id="KW-0406">Ion transport</keyword>
<keyword evidence="16" id="KW-1185">Reference proteome</keyword>
<evidence type="ECO:0000256" key="8">
    <source>
        <dbReference type="ARBA" id="ARBA00023136"/>
    </source>
</evidence>
<dbReference type="GO" id="GO:0044718">
    <property type="term" value="P:siderophore transmembrane transport"/>
    <property type="evidence" value="ECO:0007669"/>
    <property type="project" value="TreeGrafter"/>
</dbReference>
<feature type="chain" id="PRO_5015622506" evidence="12">
    <location>
        <begin position="27"/>
        <end position="645"/>
    </location>
</feature>
<evidence type="ECO:0000256" key="9">
    <source>
        <dbReference type="ARBA" id="ARBA00023237"/>
    </source>
</evidence>
<dbReference type="Gene3D" id="2.40.170.20">
    <property type="entry name" value="TonB-dependent receptor, beta-barrel domain"/>
    <property type="match status" value="1"/>
</dbReference>
<evidence type="ECO:0000256" key="5">
    <source>
        <dbReference type="ARBA" id="ARBA00022729"/>
    </source>
</evidence>
<dbReference type="Gene3D" id="2.170.130.10">
    <property type="entry name" value="TonB-dependent receptor, plug domain"/>
    <property type="match status" value="1"/>
</dbReference>
<keyword evidence="4 10" id="KW-0812">Transmembrane</keyword>
<evidence type="ECO:0000256" key="7">
    <source>
        <dbReference type="ARBA" id="ARBA00023077"/>
    </source>
</evidence>
<dbReference type="Pfam" id="PF07715">
    <property type="entry name" value="Plug"/>
    <property type="match status" value="1"/>
</dbReference>
<protein>
    <submittedName>
        <fullName evidence="15">TonB-dependent receptor</fullName>
    </submittedName>
</protein>
<keyword evidence="7 11" id="KW-0798">TonB box</keyword>
<dbReference type="InterPro" id="IPR000531">
    <property type="entry name" value="Beta-barrel_TonB"/>
</dbReference>
<evidence type="ECO:0000256" key="1">
    <source>
        <dbReference type="ARBA" id="ARBA00004571"/>
    </source>
</evidence>
<dbReference type="InterPro" id="IPR037066">
    <property type="entry name" value="Plug_dom_sf"/>
</dbReference>
<dbReference type="InterPro" id="IPR039426">
    <property type="entry name" value="TonB-dep_rcpt-like"/>
</dbReference>
<evidence type="ECO:0000256" key="3">
    <source>
        <dbReference type="ARBA" id="ARBA00022452"/>
    </source>
</evidence>
<evidence type="ECO:0000256" key="10">
    <source>
        <dbReference type="PROSITE-ProRule" id="PRU01360"/>
    </source>
</evidence>
<dbReference type="InterPro" id="IPR036942">
    <property type="entry name" value="Beta-barrel_TonB_sf"/>
</dbReference>
<keyword evidence="8 10" id="KW-0472">Membrane</keyword>
<dbReference type="Proteomes" id="UP000241771">
    <property type="component" value="Unassembled WGS sequence"/>
</dbReference>
<reference evidence="15 16" key="1">
    <citation type="submission" date="2018-01" db="EMBL/GenBank/DDBJ databases">
        <title>Whole genome sequencing of Histamine producing bacteria.</title>
        <authorList>
            <person name="Butler K."/>
        </authorList>
    </citation>
    <scope>NUCLEOTIDE SEQUENCE [LARGE SCALE GENOMIC DNA]</scope>
    <source>
        <strain evidence="15 16">DSM 100436</strain>
    </source>
</reference>
<keyword evidence="3 10" id="KW-1134">Transmembrane beta strand</keyword>
<dbReference type="CDD" id="cd01347">
    <property type="entry name" value="ligand_gated_channel"/>
    <property type="match status" value="1"/>
</dbReference>
<comment type="similarity">
    <text evidence="10 11">Belongs to the TonB-dependent receptor family.</text>
</comment>
<feature type="signal peptide" evidence="12">
    <location>
        <begin position="1"/>
        <end position="26"/>
    </location>
</feature>
<sequence>MCHGIMNNLRYVPIGTFLLCVGSVSASEVTDEVMVVTATSYQTKASTAPASVSVVTQEDLALMPYNNLADALTTTPGVHIADLGQGRKGIEIRGMDVSQSLILIDGRRVSRASDLLGHSNIELQNIPVSDIERIEVIKGPMSALYGSDALGGVVNVITKPTTNEWQGSVRGGGSTVIDESGNTANIEVNTSGAIIEDKLYLKVSAGHAYQGLIKSRNHEHETDIAGNRNTFVDAELKSILTEKQELDLFVRVGENETWYDYIPTSGDGEGLKTRSTNVFDTLDYGVTHSGYWDFADTQLRIYGSRVSQTNEKNVGTPNTANDVDEDVIDGYAQFYAHDAHHVTVGGQCSEQRLKSADLTSGKDSADQAALFLQDDISLNQQLSLLLGVRYDDHSDFGSHVSPRAYLVYAPSDNWTLKGGYGEGFKAPTIKQLSPEYLSVGTGRPFDIRGNEDLEPEVNKSYEVSAEYRSSQWGSTLTLFQNDVENLIDVSCVEGCSGRPQPGKTIYEYFNINQAEIKGLEWAGHVALSPAFDVNMNLTLLDATDKDTGKTIDSKPESQAYLALNWHATDQLITQVSMRYTGEQTYEDNDLPSYQVFDLAANYKLSDIDFSMGVSNVFDTYLADKSEHFTYAIQPRQVYLNGTLRF</sequence>
<evidence type="ECO:0000256" key="12">
    <source>
        <dbReference type="SAM" id="SignalP"/>
    </source>
</evidence>
<dbReference type="GO" id="GO:0009279">
    <property type="term" value="C:cell outer membrane"/>
    <property type="evidence" value="ECO:0007669"/>
    <property type="project" value="UniProtKB-SubCell"/>
</dbReference>
<dbReference type="SUPFAM" id="SSF56935">
    <property type="entry name" value="Porins"/>
    <property type="match status" value="1"/>
</dbReference>
<evidence type="ECO:0000259" key="13">
    <source>
        <dbReference type="Pfam" id="PF00593"/>
    </source>
</evidence>
<name>A0A2T3NPJ4_9GAMM</name>
<keyword evidence="15" id="KW-0675">Receptor</keyword>
<dbReference type="PANTHER" id="PTHR30069">
    <property type="entry name" value="TONB-DEPENDENT OUTER MEMBRANE RECEPTOR"/>
    <property type="match status" value="1"/>
</dbReference>
<keyword evidence="5 12" id="KW-0732">Signal</keyword>
<dbReference type="EMBL" id="PYMA01000012">
    <property type="protein sequence ID" value="PSW18195.1"/>
    <property type="molecule type" value="Genomic_DNA"/>
</dbReference>
<dbReference type="AlphaFoldDB" id="A0A2T3NPJ4"/>
<feature type="domain" description="TonB-dependent receptor plug" evidence="14">
    <location>
        <begin position="46"/>
        <end position="153"/>
    </location>
</feature>
<keyword evidence="9 10" id="KW-0998">Cell outer membrane</keyword>
<dbReference type="Pfam" id="PF00593">
    <property type="entry name" value="TonB_dep_Rec_b-barrel"/>
    <property type="match status" value="1"/>
</dbReference>